<feature type="coiled-coil region" evidence="6">
    <location>
        <begin position="82"/>
        <end position="109"/>
    </location>
</feature>
<reference evidence="9 10" key="1">
    <citation type="journal article" date="2024" name="Commun. Biol.">
        <title>Comparative genomic analysis of thermophilic fungi reveals convergent evolutionary adaptations and gene losses.</title>
        <authorList>
            <person name="Steindorff A.S."/>
            <person name="Aguilar-Pontes M.V."/>
            <person name="Robinson A.J."/>
            <person name="Andreopoulos B."/>
            <person name="LaButti K."/>
            <person name="Kuo A."/>
            <person name="Mondo S."/>
            <person name="Riley R."/>
            <person name="Otillar R."/>
            <person name="Haridas S."/>
            <person name="Lipzen A."/>
            <person name="Grimwood J."/>
            <person name="Schmutz J."/>
            <person name="Clum A."/>
            <person name="Reid I.D."/>
            <person name="Moisan M.C."/>
            <person name="Butler G."/>
            <person name="Nguyen T.T.M."/>
            <person name="Dewar K."/>
            <person name="Conant G."/>
            <person name="Drula E."/>
            <person name="Henrissat B."/>
            <person name="Hansel C."/>
            <person name="Singer S."/>
            <person name="Hutchinson M.I."/>
            <person name="de Vries R.P."/>
            <person name="Natvig D.O."/>
            <person name="Powell A.J."/>
            <person name="Tsang A."/>
            <person name="Grigoriev I.V."/>
        </authorList>
    </citation>
    <scope>NUCLEOTIDE SEQUENCE [LARGE SCALE GENOMIC DNA]</scope>
    <source>
        <strain evidence="9 10">CBS 494.80</strain>
    </source>
</reference>
<evidence type="ECO:0000256" key="7">
    <source>
        <dbReference type="SAM" id="MobiDB-lite"/>
    </source>
</evidence>
<proteinExistence type="predicted"/>
<dbReference type="InterPro" id="IPR007219">
    <property type="entry name" value="XnlR_reg_dom"/>
</dbReference>
<keyword evidence="10" id="KW-1185">Reference proteome</keyword>
<feature type="domain" description="Zn(2)-C6 fungal-type" evidence="8">
    <location>
        <begin position="45"/>
        <end position="75"/>
    </location>
</feature>
<comment type="caution">
    <text evidence="9">The sequence shown here is derived from an EMBL/GenBank/DDBJ whole genome shotgun (WGS) entry which is preliminary data.</text>
</comment>
<gene>
    <name evidence="9" type="ORF">VTL71DRAFT_4723</name>
</gene>
<dbReference type="Gene3D" id="4.10.240.10">
    <property type="entry name" value="Zn(2)-C6 fungal-type DNA-binding domain"/>
    <property type="match status" value="1"/>
</dbReference>
<dbReference type="PANTHER" id="PTHR47338">
    <property type="entry name" value="ZN(II)2CYS6 TRANSCRIPTION FACTOR (EUROFUNG)-RELATED"/>
    <property type="match status" value="1"/>
</dbReference>
<dbReference type="Proteomes" id="UP001595075">
    <property type="component" value="Unassembled WGS sequence"/>
</dbReference>
<comment type="subcellular location">
    <subcellularLocation>
        <location evidence="1">Nucleus</location>
    </subcellularLocation>
</comment>
<dbReference type="SUPFAM" id="SSF57701">
    <property type="entry name" value="Zn2/Cys6 DNA-binding domain"/>
    <property type="match status" value="1"/>
</dbReference>
<evidence type="ECO:0000256" key="4">
    <source>
        <dbReference type="ARBA" id="ARBA00023163"/>
    </source>
</evidence>
<dbReference type="InterPro" id="IPR050815">
    <property type="entry name" value="TF_fung"/>
</dbReference>
<evidence type="ECO:0000313" key="9">
    <source>
        <dbReference type="EMBL" id="KAL2064229.1"/>
    </source>
</evidence>
<evidence type="ECO:0000256" key="1">
    <source>
        <dbReference type="ARBA" id="ARBA00004123"/>
    </source>
</evidence>
<dbReference type="PANTHER" id="PTHR47338:SF10">
    <property type="entry name" value="TRANSCRIPTION FACTOR DOMAIN-CONTAINING PROTEIN-RELATED"/>
    <property type="match status" value="1"/>
</dbReference>
<protein>
    <recommendedName>
        <fullName evidence="8">Zn(2)-C6 fungal-type domain-containing protein</fullName>
    </recommendedName>
</protein>
<evidence type="ECO:0000256" key="2">
    <source>
        <dbReference type="ARBA" id="ARBA00022723"/>
    </source>
</evidence>
<name>A0ABR4C2U1_9HELO</name>
<dbReference type="CDD" id="cd12148">
    <property type="entry name" value="fungal_TF_MHR"/>
    <property type="match status" value="1"/>
</dbReference>
<dbReference type="SMART" id="SM00906">
    <property type="entry name" value="Fungal_trans"/>
    <property type="match status" value="1"/>
</dbReference>
<evidence type="ECO:0000313" key="10">
    <source>
        <dbReference type="Proteomes" id="UP001595075"/>
    </source>
</evidence>
<evidence type="ECO:0000256" key="5">
    <source>
        <dbReference type="ARBA" id="ARBA00023242"/>
    </source>
</evidence>
<keyword evidence="3" id="KW-0805">Transcription regulation</keyword>
<organism evidence="9 10">
    <name type="scientific">Oculimacula yallundae</name>
    <dbReference type="NCBI Taxonomy" id="86028"/>
    <lineage>
        <taxon>Eukaryota</taxon>
        <taxon>Fungi</taxon>
        <taxon>Dikarya</taxon>
        <taxon>Ascomycota</taxon>
        <taxon>Pezizomycotina</taxon>
        <taxon>Leotiomycetes</taxon>
        <taxon>Helotiales</taxon>
        <taxon>Ploettnerulaceae</taxon>
        <taxon>Oculimacula</taxon>
    </lineage>
</organism>
<keyword evidence="6" id="KW-0175">Coiled coil</keyword>
<sequence>MSANTEAGQVGSGSGSGSGSSPDDGHQPIEPLTVGGGKAPEKTISCTSCRKRKLKCDRKKPNCGTCSRLRHDCEYPERRRNLGSKRRNMKELEARLAEVETRLVAEIKSAAAATQPTTTTPPNGISVEADWNTLGMDLNMDMDVDINMGFDDPSNLNPGFDMPSAGYNMPYTEPVPEPNPQYSQELLELGLDEPLPPQDMIDELHQIYFDKFHPTMPMMHKYRYYASLDRAPKSRPPICLRYAMWATACSLSDQYICLEDIMYERARHYLQDAEMKGHGESFVTIYHAQAWALIAFFEAKKTYFSRSWMSTGRATRLAQMLGLYQLDAVGSSVKQILPPPRDWTEHEERRRTFWAAFYGDRWASSGTGWPMLINEFEIRTNLPASEEGFELGIMEKSPTLAEALTPEGANNLSPFGGVILSATLYGHNFEHLHRHGPDEKPEDPSTGEFWKRHRKMDNVLSNTFMFLPDHLRLPAGLRDMNIVFIHMNIHASSICLHQAAIVTAHKHNVSGSLVRQSHARCLMAAEEITNIMRLVCHVDVSTMNSWVGFCLYVAAGVFLKDQKTEKLNPQNVVNVEFLLSAMSAIGLKHSITRHFSAQLELDIEAAGLKTSGNGGGPIRIPNIPINGLLAERNGIPMTADNLNHYASSTISKPGVSGVPFAVPAPGSISNISECVQAPGIKPMIDKFLPMSITIRDTYPPMGITMREDSSSAAESPVDYQTLYTAIDPAMAGITPPSLEQQQKNASLNATARANSTDNTSRKTPLPQQMANTPAQAAVLEMFSWEERNPFYTPVDFNASPEKYDLAEGVESFLQNNGWDNDPSLAPR</sequence>
<evidence type="ECO:0000256" key="3">
    <source>
        <dbReference type="ARBA" id="ARBA00023015"/>
    </source>
</evidence>
<feature type="compositionally biased region" description="Polar residues" evidence="7">
    <location>
        <begin position="737"/>
        <end position="769"/>
    </location>
</feature>
<dbReference type="CDD" id="cd00067">
    <property type="entry name" value="GAL4"/>
    <property type="match status" value="1"/>
</dbReference>
<keyword evidence="4" id="KW-0804">Transcription</keyword>
<accession>A0ABR4C2U1</accession>
<evidence type="ECO:0000256" key="6">
    <source>
        <dbReference type="SAM" id="Coils"/>
    </source>
</evidence>
<dbReference type="Pfam" id="PF00172">
    <property type="entry name" value="Zn_clus"/>
    <property type="match status" value="1"/>
</dbReference>
<dbReference type="SMART" id="SM00066">
    <property type="entry name" value="GAL4"/>
    <property type="match status" value="1"/>
</dbReference>
<dbReference type="Pfam" id="PF04082">
    <property type="entry name" value="Fungal_trans"/>
    <property type="match status" value="1"/>
</dbReference>
<dbReference type="PROSITE" id="PS00463">
    <property type="entry name" value="ZN2_CY6_FUNGAL_1"/>
    <property type="match status" value="1"/>
</dbReference>
<dbReference type="EMBL" id="JAZHXI010000014">
    <property type="protein sequence ID" value="KAL2064229.1"/>
    <property type="molecule type" value="Genomic_DNA"/>
</dbReference>
<feature type="region of interest" description="Disordered" evidence="7">
    <location>
        <begin position="733"/>
        <end position="769"/>
    </location>
</feature>
<feature type="region of interest" description="Disordered" evidence="7">
    <location>
        <begin position="1"/>
        <end position="41"/>
    </location>
</feature>
<dbReference type="InterPro" id="IPR036864">
    <property type="entry name" value="Zn2-C6_fun-type_DNA-bd_sf"/>
</dbReference>
<keyword evidence="5" id="KW-0539">Nucleus</keyword>
<dbReference type="PROSITE" id="PS50048">
    <property type="entry name" value="ZN2_CY6_FUNGAL_2"/>
    <property type="match status" value="1"/>
</dbReference>
<dbReference type="InterPro" id="IPR001138">
    <property type="entry name" value="Zn2Cys6_DnaBD"/>
</dbReference>
<keyword evidence="2" id="KW-0479">Metal-binding</keyword>
<evidence type="ECO:0000259" key="8">
    <source>
        <dbReference type="PROSITE" id="PS50048"/>
    </source>
</evidence>